<feature type="compositionally biased region" description="Pro residues" evidence="1">
    <location>
        <begin position="115"/>
        <end position="138"/>
    </location>
</feature>
<evidence type="ECO:0000313" key="3">
    <source>
        <dbReference type="EMBL" id="RHN73968.1"/>
    </source>
</evidence>
<feature type="compositionally biased region" description="Polar residues" evidence="1">
    <location>
        <begin position="89"/>
        <end position="99"/>
    </location>
</feature>
<name>A0A396JC38_MEDTR</name>
<feature type="region of interest" description="Disordered" evidence="1">
    <location>
        <begin position="87"/>
        <end position="138"/>
    </location>
</feature>
<evidence type="ECO:0000256" key="1">
    <source>
        <dbReference type="SAM" id="MobiDB-lite"/>
    </source>
</evidence>
<dbReference type="AlphaFoldDB" id="A0A396JC38"/>
<reference evidence="3" key="1">
    <citation type="journal article" date="2018" name="Nat. Plants">
        <title>Whole-genome landscape of Medicago truncatula symbiotic genes.</title>
        <authorList>
            <person name="Pecrix Y."/>
            <person name="Gamas P."/>
            <person name="Carrere S."/>
        </authorList>
    </citation>
    <scope>NUCLEOTIDE SEQUENCE</scope>
    <source>
        <tissue evidence="3">Leaves</tissue>
    </source>
</reference>
<proteinExistence type="predicted"/>
<feature type="transmembrane region" description="Helical" evidence="2">
    <location>
        <begin position="44"/>
        <end position="62"/>
    </location>
</feature>
<dbReference type="Proteomes" id="UP000265566">
    <property type="component" value="Chromosome 2"/>
</dbReference>
<evidence type="ECO:0000256" key="2">
    <source>
        <dbReference type="SAM" id="Phobius"/>
    </source>
</evidence>
<comment type="caution">
    <text evidence="3">The sequence shown here is derived from an EMBL/GenBank/DDBJ whole genome shotgun (WGS) entry which is preliminary data.</text>
</comment>
<keyword evidence="2" id="KW-0472">Membrane</keyword>
<dbReference type="Gramene" id="rna9877">
    <property type="protein sequence ID" value="RHN73968.1"/>
    <property type="gene ID" value="gene9877"/>
</dbReference>
<protein>
    <recommendedName>
        <fullName evidence="4">Transmembrane protein</fullName>
    </recommendedName>
</protein>
<evidence type="ECO:0008006" key="4">
    <source>
        <dbReference type="Google" id="ProtNLM"/>
    </source>
</evidence>
<keyword evidence="2" id="KW-1133">Transmembrane helix</keyword>
<feature type="compositionally biased region" description="Basic residues" evidence="1">
    <location>
        <begin position="100"/>
        <end position="109"/>
    </location>
</feature>
<gene>
    <name evidence="3" type="ORF">MtrunA17_Chr2g0304411</name>
</gene>
<sequence>MLCVCIYIPTKTTTSALKLVYTLIICVIPVVIDKKAGKMSYYNLSVLVLFLAVNTIITNIAGNPKHQIHAQPVGPIINRSPTIDPETSVGLNYSPSSGIRNRRPRHRKLSSSPILPAPPHNLPKPPILQPSEPPEPPS</sequence>
<dbReference type="EMBL" id="PSQE01000002">
    <property type="protein sequence ID" value="RHN73968.1"/>
    <property type="molecule type" value="Genomic_DNA"/>
</dbReference>
<feature type="transmembrane region" description="Helical" evidence="2">
    <location>
        <begin position="16"/>
        <end position="32"/>
    </location>
</feature>
<keyword evidence="2" id="KW-0812">Transmembrane</keyword>
<organism evidence="3">
    <name type="scientific">Medicago truncatula</name>
    <name type="common">Barrel medic</name>
    <name type="synonym">Medicago tribuloides</name>
    <dbReference type="NCBI Taxonomy" id="3880"/>
    <lineage>
        <taxon>Eukaryota</taxon>
        <taxon>Viridiplantae</taxon>
        <taxon>Streptophyta</taxon>
        <taxon>Embryophyta</taxon>
        <taxon>Tracheophyta</taxon>
        <taxon>Spermatophyta</taxon>
        <taxon>Magnoliopsida</taxon>
        <taxon>eudicotyledons</taxon>
        <taxon>Gunneridae</taxon>
        <taxon>Pentapetalae</taxon>
        <taxon>rosids</taxon>
        <taxon>fabids</taxon>
        <taxon>Fabales</taxon>
        <taxon>Fabaceae</taxon>
        <taxon>Papilionoideae</taxon>
        <taxon>50 kb inversion clade</taxon>
        <taxon>NPAAA clade</taxon>
        <taxon>Hologalegina</taxon>
        <taxon>IRL clade</taxon>
        <taxon>Trifolieae</taxon>
        <taxon>Medicago</taxon>
    </lineage>
</organism>
<accession>A0A396JC38</accession>